<dbReference type="CDD" id="cd00093">
    <property type="entry name" value="HTH_XRE"/>
    <property type="match status" value="1"/>
</dbReference>
<keyword evidence="1" id="KW-0238">DNA-binding</keyword>
<dbReference type="PANTHER" id="PTHR46558:SF11">
    <property type="entry name" value="HTH-TYPE TRANSCRIPTIONAL REGULATOR XRE"/>
    <property type="match status" value="1"/>
</dbReference>
<evidence type="ECO:0000259" key="2">
    <source>
        <dbReference type="PROSITE" id="PS50943"/>
    </source>
</evidence>
<dbReference type="RefSeq" id="WP_289586195.1">
    <property type="nucleotide sequence ID" value="NZ_JAUDDW010000018.1"/>
</dbReference>
<keyword evidence="4" id="KW-1185">Reference proteome</keyword>
<gene>
    <name evidence="3" type="ORF">QUW44_05680</name>
</gene>
<dbReference type="EMBL" id="JAUDDW010000018">
    <property type="protein sequence ID" value="MDM8266649.1"/>
    <property type="molecule type" value="Genomic_DNA"/>
</dbReference>
<reference evidence="4" key="1">
    <citation type="submission" date="2023-06" db="EMBL/GenBank/DDBJ databases">
        <title>Identification and characterization of horizontal gene transfer across gut microbiota members of farm animals based on homology search.</title>
        <authorList>
            <person name="Zeman M."/>
            <person name="Kubasova T."/>
            <person name="Jahodarova E."/>
            <person name="Nykrynova M."/>
            <person name="Rychlik I."/>
        </authorList>
    </citation>
    <scope>NUCLEOTIDE SEQUENCE [LARGE SCALE GENOMIC DNA]</scope>
    <source>
        <strain evidence="4">161_Gplus</strain>
    </source>
</reference>
<protein>
    <submittedName>
        <fullName evidence="3">Helix-turn-helix transcriptional regulator</fullName>
    </submittedName>
</protein>
<dbReference type="PANTHER" id="PTHR46558">
    <property type="entry name" value="TRACRIPTIONAL REGULATORY PROTEIN-RELATED-RELATED"/>
    <property type="match status" value="1"/>
</dbReference>
<dbReference type="Pfam" id="PF01381">
    <property type="entry name" value="HTH_3"/>
    <property type="match status" value="1"/>
</dbReference>
<evidence type="ECO:0000313" key="4">
    <source>
        <dbReference type="Proteomes" id="UP001529343"/>
    </source>
</evidence>
<dbReference type="Gene3D" id="1.10.260.40">
    <property type="entry name" value="lambda repressor-like DNA-binding domains"/>
    <property type="match status" value="1"/>
</dbReference>
<dbReference type="SUPFAM" id="SSF47413">
    <property type="entry name" value="lambda repressor-like DNA-binding domains"/>
    <property type="match status" value="1"/>
</dbReference>
<evidence type="ECO:0000256" key="1">
    <source>
        <dbReference type="ARBA" id="ARBA00023125"/>
    </source>
</evidence>
<accession>A0ABT7UYA9</accession>
<sequence length="205" mass="24054">MTTGKELPKNRIAELRKNKKLSQSELAKKTGLTRQAISLYEIGKREPKLKIWIKLADFFNVSVAYIQGTSDVPDNIVKVGDVLHKREDNSKKNDYISNFLDDQRLREYQLLIGGYRGIKKPNGDIVPNGNKDFYDDYLLEDKITDPHKFVEFMKVFETLYESFLKGYGLSNKDYKEFFRSFFEKMISETDEFESELLKKLHKDNK</sequence>
<dbReference type="InterPro" id="IPR001387">
    <property type="entry name" value="Cro/C1-type_HTH"/>
</dbReference>
<comment type="caution">
    <text evidence="3">The sequence shown here is derived from an EMBL/GenBank/DDBJ whole genome shotgun (WGS) entry which is preliminary data.</text>
</comment>
<name>A0ABT7UYA9_9LACO</name>
<dbReference type="SMART" id="SM00530">
    <property type="entry name" value="HTH_XRE"/>
    <property type="match status" value="1"/>
</dbReference>
<evidence type="ECO:0000313" key="3">
    <source>
        <dbReference type="EMBL" id="MDM8266649.1"/>
    </source>
</evidence>
<proteinExistence type="predicted"/>
<dbReference type="InterPro" id="IPR010982">
    <property type="entry name" value="Lambda_DNA-bd_dom_sf"/>
</dbReference>
<dbReference type="Proteomes" id="UP001529343">
    <property type="component" value="Unassembled WGS sequence"/>
</dbReference>
<organism evidence="3 4">
    <name type="scientific">Limosilactobacillus pontis</name>
    <dbReference type="NCBI Taxonomy" id="35787"/>
    <lineage>
        <taxon>Bacteria</taxon>
        <taxon>Bacillati</taxon>
        <taxon>Bacillota</taxon>
        <taxon>Bacilli</taxon>
        <taxon>Lactobacillales</taxon>
        <taxon>Lactobacillaceae</taxon>
        <taxon>Limosilactobacillus</taxon>
    </lineage>
</organism>
<feature type="domain" description="HTH cro/C1-type" evidence="2">
    <location>
        <begin position="12"/>
        <end position="66"/>
    </location>
</feature>
<dbReference type="PROSITE" id="PS50943">
    <property type="entry name" value="HTH_CROC1"/>
    <property type="match status" value="1"/>
</dbReference>